<dbReference type="RefSeq" id="WP_172725088.1">
    <property type="nucleotide sequence ID" value="NZ_WKMN01000137.1"/>
</dbReference>
<protein>
    <recommendedName>
        <fullName evidence="3">ParB/Sulfiredoxin domain-containing protein</fullName>
    </recommendedName>
</protein>
<dbReference type="SUPFAM" id="SSF110849">
    <property type="entry name" value="ParB/Sulfiredoxin"/>
    <property type="match status" value="1"/>
</dbReference>
<comment type="caution">
    <text evidence="1">The sequence shown here is derived from an EMBL/GenBank/DDBJ whole genome shotgun (WGS) entry which is preliminary data.</text>
</comment>
<dbReference type="CDD" id="cd16387">
    <property type="entry name" value="ParB_N_Srx"/>
    <property type="match status" value="1"/>
</dbReference>
<dbReference type="AlphaFoldDB" id="A0A9Q4MKR3"/>
<reference evidence="1 2" key="1">
    <citation type="journal article" date="2019" name="Nat. Med.">
        <title>A library of human gut bacterial isolates paired with longitudinal multiomics data enables mechanistic microbiome research.</title>
        <authorList>
            <person name="Poyet M."/>
            <person name="Groussin M."/>
            <person name="Gibbons S.M."/>
            <person name="Avila-Pacheco J."/>
            <person name="Jiang X."/>
            <person name="Kearney S.M."/>
            <person name="Perrotta A.R."/>
            <person name="Berdy B."/>
            <person name="Zhao S."/>
            <person name="Lieberman T.D."/>
            <person name="Swanson P.K."/>
            <person name="Smith M."/>
            <person name="Roesemann S."/>
            <person name="Alexander J.E."/>
            <person name="Rich S.A."/>
            <person name="Livny J."/>
            <person name="Vlamakis H."/>
            <person name="Clish C."/>
            <person name="Bullock K."/>
            <person name="Deik A."/>
            <person name="Scott J."/>
            <person name="Pierce K.A."/>
            <person name="Xavier R.J."/>
            <person name="Alm E.J."/>
        </authorList>
    </citation>
    <scope>NUCLEOTIDE SEQUENCE [LARGE SCALE GENOMIC DNA]</scope>
    <source>
        <strain evidence="1 2">BIOML-A20</strain>
    </source>
</reference>
<dbReference type="Proteomes" id="UP000441609">
    <property type="component" value="Unassembled WGS sequence"/>
</dbReference>
<gene>
    <name evidence="1" type="ORF">GKD70_01470</name>
</gene>
<dbReference type="Gene3D" id="3.90.1530.10">
    <property type="entry name" value="Conserved hypothetical protein from pyrococcus furiosus pfu- 392566-001, ParB domain"/>
    <property type="match status" value="1"/>
</dbReference>
<name>A0A9Q4MKR3_PARDI</name>
<dbReference type="EMBL" id="WKMO01000001">
    <property type="protein sequence ID" value="MSB71973.1"/>
    <property type="molecule type" value="Genomic_DNA"/>
</dbReference>
<evidence type="ECO:0000313" key="1">
    <source>
        <dbReference type="EMBL" id="MSB71973.1"/>
    </source>
</evidence>
<dbReference type="InterPro" id="IPR036086">
    <property type="entry name" value="ParB/Sulfiredoxin_sf"/>
</dbReference>
<accession>A0A9Q4MKR3</accession>
<evidence type="ECO:0008006" key="3">
    <source>
        <dbReference type="Google" id="ProtNLM"/>
    </source>
</evidence>
<organism evidence="1 2">
    <name type="scientific">Parabacteroides distasonis</name>
    <dbReference type="NCBI Taxonomy" id="823"/>
    <lineage>
        <taxon>Bacteria</taxon>
        <taxon>Pseudomonadati</taxon>
        <taxon>Bacteroidota</taxon>
        <taxon>Bacteroidia</taxon>
        <taxon>Bacteroidales</taxon>
        <taxon>Tannerellaceae</taxon>
        <taxon>Parabacteroides</taxon>
    </lineage>
</organism>
<sequence length="471" mass="55747">MRLDFGNWTQRLLSVEHLKLDIDNPRFSYFSKKKMNQTEIIKFLIDRFEVYELAKDIATDGYLLNEEPIVCKEGESYVVLEGNRRVAACKILLNPHRYLSSQKAQNILKYNYSLDKLNCHVSPTRKDADILIYRRHTTTPVRRWETISQDAHVHKLFSEEAYTIEEIAAKLSESTTNVRKALRRYHIHQYSMTLFEDNPSLREAISNDKFPITNLERLYDYKDGIDFLGISFTFNGEIRKRLDVEEVNKRLRFIVEEVLNDNFNSRVFNRESDKKEYIEYLKSLSDKFDFSKTLSDSATPIEQDIPVENTTAQKEHNEQVNHNEAKKQPVRNKYKLFLENDWETGIKRIDDIFKTMRTLRYDKHIDVVSIALRCYLDMIIYEFLKKKGCLEDASIQENAKINKEHDKLYSKIKRYMIDEFALNEEEIKEEFRHLLKLGQRTDTSTSLSLRGMLHILLANRSSFLIIGKEML</sequence>
<evidence type="ECO:0000313" key="2">
    <source>
        <dbReference type="Proteomes" id="UP000441609"/>
    </source>
</evidence>
<proteinExistence type="predicted"/>